<sequence>MMKRETVFSKDLPNKRLTVVREFDAPLELVWKAWTRSDMLDQWWAPKPWRAETKTMDFREGGFWLYCMKGPNGDHAWCRVDFKTIAPYQRITTGVSFCDEEGNKNPDMPTMDWRKEFSQSGDVTTVRVEISFPREADMETIIQMGFQEGFTAGLGNLDEYLQQYDQAGAVRAK</sequence>
<evidence type="ECO:0000313" key="4">
    <source>
        <dbReference type="Proteomes" id="UP000607559"/>
    </source>
</evidence>
<organism evidence="3 4">
    <name type="scientific">Puia dinghuensis</name>
    <dbReference type="NCBI Taxonomy" id="1792502"/>
    <lineage>
        <taxon>Bacteria</taxon>
        <taxon>Pseudomonadati</taxon>
        <taxon>Bacteroidota</taxon>
        <taxon>Chitinophagia</taxon>
        <taxon>Chitinophagales</taxon>
        <taxon>Chitinophagaceae</taxon>
        <taxon>Puia</taxon>
    </lineage>
</organism>
<dbReference type="RefSeq" id="WP_229688788.1">
    <property type="nucleotide sequence ID" value="NZ_BMJC01000001.1"/>
</dbReference>
<reference evidence="3" key="2">
    <citation type="submission" date="2020-09" db="EMBL/GenBank/DDBJ databases">
        <authorList>
            <person name="Sun Q."/>
            <person name="Zhou Y."/>
        </authorList>
    </citation>
    <scope>NUCLEOTIDE SEQUENCE</scope>
    <source>
        <strain evidence="3">CGMCC 1.15448</strain>
    </source>
</reference>
<name>A0A8J2UAB9_9BACT</name>
<comment type="similarity">
    <text evidence="1">Belongs to the AHA1 family.</text>
</comment>
<dbReference type="EMBL" id="BMJC01000001">
    <property type="protein sequence ID" value="GGA90299.1"/>
    <property type="molecule type" value="Genomic_DNA"/>
</dbReference>
<dbReference type="SUPFAM" id="SSF55961">
    <property type="entry name" value="Bet v1-like"/>
    <property type="match status" value="1"/>
</dbReference>
<dbReference type="Gene3D" id="3.30.530.20">
    <property type="match status" value="1"/>
</dbReference>
<dbReference type="CDD" id="cd07814">
    <property type="entry name" value="SRPBCC_CalC_Aha1-like"/>
    <property type="match status" value="1"/>
</dbReference>
<comment type="caution">
    <text evidence="3">The sequence shown here is derived from an EMBL/GenBank/DDBJ whole genome shotgun (WGS) entry which is preliminary data.</text>
</comment>
<dbReference type="Pfam" id="PF08327">
    <property type="entry name" value="AHSA1"/>
    <property type="match status" value="1"/>
</dbReference>
<evidence type="ECO:0000313" key="3">
    <source>
        <dbReference type="EMBL" id="GGA90299.1"/>
    </source>
</evidence>
<evidence type="ECO:0000256" key="1">
    <source>
        <dbReference type="ARBA" id="ARBA00006817"/>
    </source>
</evidence>
<protein>
    <recommendedName>
        <fullName evidence="2">Activator of Hsp90 ATPase homologue 1/2-like C-terminal domain-containing protein</fullName>
    </recommendedName>
</protein>
<reference evidence="3" key="1">
    <citation type="journal article" date="2014" name="Int. J. Syst. Evol. Microbiol.">
        <title>Complete genome sequence of Corynebacterium casei LMG S-19264T (=DSM 44701T), isolated from a smear-ripened cheese.</title>
        <authorList>
            <consortium name="US DOE Joint Genome Institute (JGI-PGF)"/>
            <person name="Walter F."/>
            <person name="Albersmeier A."/>
            <person name="Kalinowski J."/>
            <person name="Ruckert C."/>
        </authorList>
    </citation>
    <scope>NUCLEOTIDE SEQUENCE</scope>
    <source>
        <strain evidence="3">CGMCC 1.15448</strain>
    </source>
</reference>
<feature type="domain" description="Activator of Hsp90 ATPase homologue 1/2-like C-terminal" evidence="2">
    <location>
        <begin position="24"/>
        <end position="162"/>
    </location>
</feature>
<dbReference type="InterPro" id="IPR013538">
    <property type="entry name" value="ASHA1/2-like_C"/>
</dbReference>
<proteinExistence type="inferred from homology"/>
<dbReference type="InterPro" id="IPR023393">
    <property type="entry name" value="START-like_dom_sf"/>
</dbReference>
<accession>A0A8J2UAB9</accession>
<dbReference type="Proteomes" id="UP000607559">
    <property type="component" value="Unassembled WGS sequence"/>
</dbReference>
<keyword evidence="4" id="KW-1185">Reference proteome</keyword>
<dbReference type="AlphaFoldDB" id="A0A8J2UAB9"/>
<evidence type="ECO:0000259" key="2">
    <source>
        <dbReference type="Pfam" id="PF08327"/>
    </source>
</evidence>
<gene>
    <name evidence="3" type="ORF">GCM10011511_11950</name>
</gene>